<keyword evidence="8 11" id="KW-0443">Lipid metabolism</keyword>
<gene>
    <name evidence="11" type="primary">mvk</name>
    <name evidence="14" type="ordered locus">Mcup_0628</name>
</gene>
<dbReference type="EC" id="2.7.1.36" evidence="11"/>
<name>F4G143_METCR</name>
<evidence type="ECO:0000259" key="12">
    <source>
        <dbReference type="Pfam" id="PF00288"/>
    </source>
</evidence>
<dbReference type="GO" id="GO:0004496">
    <property type="term" value="F:mevalonate kinase activity"/>
    <property type="evidence" value="ECO:0007669"/>
    <property type="project" value="UniProtKB-UniRule"/>
</dbReference>
<evidence type="ECO:0000256" key="8">
    <source>
        <dbReference type="ARBA" id="ARBA00023098"/>
    </source>
</evidence>
<keyword evidence="2 11" id="KW-0444">Lipid biosynthesis</keyword>
<evidence type="ECO:0000256" key="4">
    <source>
        <dbReference type="ARBA" id="ARBA00022741"/>
    </source>
</evidence>
<dbReference type="InterPro" id="IPR022937">
    <property type="entry name" value="Mevalonate_kinase_arc"/>
</dbReference>
<comment type="subcellular location">
    <subcellularLocation>
        <location evidence="11">Cytoplasm</location>
    </subcellularLocation>
</comment>
<keyword evidence="3 11" id="KW-0808">Transferase</keyword>
<proteinExistence type="inferred from homology"/>
<dbReference type="OrthoDB" id="19001at2157"/>
<keyword evidence="7 11" id="KW-0460">Magnesium</keyword>
<dbReference type="InterPro" id="IPR020568">
    <property type="entry name" value="Ribosomal_Su5_D2-typ_SF"/>
</dbReference>
<evidence type="ECO:0000256" key="3">
    <source>
        <dbReference type="ARBA" id="ARBA00022679"/>
    </source>
</evidence>
<keyword evidence="4 11" id="KW-0547">Nucleotide-binding</keyword>
<keyword evidence="9 11" id="KW-0414">Isoprene biosynthesis</keyword>
<dbReference type="Gene3D" id="3.30.230.10">
    <property type="match status" value="1"/>
</dbReference>
<dbReference type="Gene3D" id="3.30.70.890">
    <property type="entry name" value="GHMP kinase, C-terminal domain"/>
    <property type="match status" value="1"/>
</dbReference>
<dbReference type="PRINTS" id="PR00959">
    <property type="entry name" value="MEVGALKINASE"/>
</dbReference>
<evidence type="ECO:0000313" key="15">
    <source>
        <dbReference type="Proteomes" id="UP000007812"/>
    </source>
</evidence>
<evidence type="ECO:0000256" key="9">
    <source>
        <dbReference type="ARBA" id="ARBA00023229"/>
    </source>
</evidence>
<evidence type="ECO:0000256" key="2">
    <source>
        <dbReference type="ARBA" id="ARBA00022516"/>
    </source>
</evidence>
<evidence type="ECO:0000256" key="6">
    <source>
        <dbReference type="ARBA" id="ARBA00022840"/>
    </source>
</evidence>
<comment type="subunit">
    <text evidence="11">Homodimer.</text>
</comment>
<evidence type="ECO:0000256" key="7">
    <source>
        <dbReference type="ARBA" id="ARBA00022842"/>
    </source>
</evidence>
<dbReference type="GO" id="GO:0000287">
    <property type="term" value="F:magnesium ion binding"/>
    <property type="evidence" value="ECO:0007669"/>
    <property type="project" value="UniProtKB-UniRule"/>
</dbReference>
<evidence type="ECO:0000259" key="13">
    <source>
        <dbReference type="Pfam" id="PF08544"/>
    </source>
</evidence>
<dbReference type="HAMAP" id="MF_00217">
    <property type="entry name" value="Mevalonate_kinase"/>
    <property type="match status" value="1"/>
</dbReference>
<dbReference type="HOGENOM" id="CLU_017814_0_0_2"/>
<dbReference type="AlphaFoldDB" id="F4G143"/>
<dbReference type="PATRIC" id="fig|1006006.8.peg.629"/>
<protein>
    <recommendedName>
        <fullName evidence="11">Mevalonate kinase</fullName>
        <shortName evidence="11">MK</shortName>
        <shortName evidence="11">MVK</shortName>
        <ecNumber evidence="11">2.7.1.36</ecNumber>
    </recommendedName>
</protein>
<feature type="domain" description="GHMP kinase C-terminal" evidence="13">
    <location>
        <begin position="222"/>
        <end position="286"/>
    </location>
</feature>
<keyword evidence="1 11" id="KW-0963">Cytoplasm</keyword>
<dbReference type="EMBL" id="CP002656">
    <property type="protein sequence ID" value="AEB94733.1"/>
    <property type="molecule type" value="Genomic_DNA"/>
</dbReference>
<evidence type="ECO:0000256" key="5">
    <source>
        <dbReference type="ARBA" id="ARBA00022777"/>
    </source>
</evidence>
<reference evidence="14 15" key="1">
    <citation type="journal article" date="2011" name="J. Bacteriol.">
        <title>Complete genome sequence of Metallosphaera cuprina, a metal sulfide-oxidizing archaeon from a hot spring.</title>
        <authorList>
            <person name="Liu L.J."/>
            <person name="You X.Y."/>
            <person name="Zheng H."/>
            <person name="Wang S."/>
            <person name="Jiang C.Y."/>
            <person name="Liu S.J."/>
        </authorList>
    </citation>
    <scope>NUCLEOTIDE SEQUENCE [LARGE SCALE GENOMIC DNA]</scope>
    <source>
        <strain evidence="14 15">Ar-4</strain>
    </source>
</reference>
<dbReference type="PANTHER" id="PTHR43290:SF2">
    <property type="entry name" value="MEVALONATE KINASE"/>
    <property type="match status" value="1"/>
</dbReference>
<dbReference type="SUPFAM" id="SSF55060">
    <property type="entry name" value="GHMP Kinase, C-terminal domain"/>
    <property type="match status" value="1"/>
</dbReference>
<dbReference type="Proteomes" id="UP000007812">
    <property type="component" value="Chromosome"/>
</dbReference>
<keyword evidence="5 11" id="KW-0418">Kinase</keyword>
<dbReference type="GO" id="GO:0005829">
    <property type="term" value="C:cytosol"/>
    <property type="evidence" value="ECO:0007669"/>
    <property type="project" value="TreeGrafter"/>
</dbReference>
<comment type="catalytic activity">
    <reaction evidence="11">
        <text>(R)-mevalonate + ATP = (R)-5-phosphomevalonate + ADP + H(+)</text>
        <dbReference type="Rhea" id="RHEA:17065"/>
        <dbReference type="ChEBI" id="CHEBI:15378"/>
        <dbReference type="ChEBI" id="CHEBI:30616"/>
        <dbReference type="ChEBI" id="CHEBI:36464"/>
        <dbReference type="ChEBI" id="CHEBI:58146"/>
        <dbReference type="ChEBI" id="CHEBI:456216"/>
        <dbReference type="EC" id="2.7.1.36"/>
    </reaction>
</comment>
<dbReference type="InterPro" id="IPR006204">
    <property type="entry name" value="GHMP_kinase_N_dom"/>
</dbReference>
<dbReference type="Pfam" id="PF00288">
    <property type="entry name" value="GHMP_kinases_N"/>
    <property type="match status" value="1"/>
</dbReference>
<evidence type="ECO:0000256" key="1">
    <source>
        <dbReference type="ARBA" id="ARBA00022490"/>
    </source>
</evidence>
<comment type="caution">
    <text evidence="11">Lacks conserved residue(s) required for the propagation of feature annotation.</text>
</comment>
<dbReference type="GeneID" id="10492819"/>
<evidence type="ECO:0000313" key="14">
    <source>
        <dbReference type="EMBL" id="AEB94733.1"/>
    </source>
</evidence>
<feature type="domain" description="GHMP kinase N-terminal" evidence="12">
    <location>
        <begin position="77"/>
        <end position="159"/>
    </location>
</feature>
<comment type="function">
    <text evidence="11">Catalyzes the phosphorylation of (R)-mevalonate (MVA) to (R)-mevalonate 5-phosphate (MVAP). Functions in the mevalonate (MVA) pathway leading to isopentenyl diphosphate (IPP), a key precursor for the biosynthesis of isoprenoid compounds such as archaeal membrane lipids.</text>
</comment>
<comment type="similarity">
    <text evidence="11">Belongs to the GHMP kinase family. Mevalonate kinase subfamily.</text>
</comment>
<comment type="pathway">
    <text evidence="10 11">Isoprenoid biosynthesis; isopentenyl diphosphate biosynthesis via mevalonate pathway; isopentenyl diphosphate from (R)-mevalonate: step 1/3.</text>
</comment>
<evidence type="ECO:0000256" key="11">
    <source>
        <dbReference type="HAMAP-Rule" id="MF_00217"/>
    </source>
</evidence>
<dbReference type="NCBIfam" id="TIGR00549">
    <property type="entry name" value="mevalon_kin"/>
    <property type="match status" value="1"/>
</dbReference>
<dbReference type="GO" id="GO:0019287">
    <property type="term" value="P:isopentenyl diphosphate biosynthetic process, mevalonate pathway"/>
    <property type="evidence" value="ECO:0007669"/>
    <property type="project" value="UniProtKB-UniRule"/>
</dbReference>
<evidence type="ECO:0000256" key="10">
    <source>
        <dbReference type="ARBA" id="ARBA00029438"/>
    </source>
</evidence>
<organism evidence="14 15">
    <name type="scientific">Metallosphaera cuprina (strain Ar-4)</name>
    <dbReference type="NCBI Taxonomy" id="1006006"/>
    <lineage>
        <taxon>Archaea</taxon>
        <taxon>Thermoproteota</taxon>
        <taxon>Thermoprotei</taxon>
        <taxon>Sulfolobales</taxon>
        <taxon>Sulfolobaceae</taxon>
        <taxon>Metallosphaera</taxon>
    </lineage>
</organism>
<dbReference type="Pfam" id="PF08544">
    <property type="entry name" value="GHMP_kinases_C"/>
    <property type="match status" value="1"/>
</dbReference>
<sequence>MRTVEALVPLKLTLFGEHAIVYGEPAIAMAISESMKVTVKESDRTIISSSSLHIGNIRVNLQDMRVESDQISKALSFVIEALNYFEEKRPALINIESSVDPSVGLGTSAAVIVGVIAAYSKFLGYDFTNLEIAKISRNVEKKVQGLGSRMDTFTTSLGGILYFPRGSENVERLSSLPEIASGYVKRTATTAEILRRVKTVKENGREFNEILKLIGLVVEDARDALDKMDVETLGQLMYINHGLLMSLGVTSPILDELVSTARNIGLPGCKMSGGGGGGSAVCLKSPKAELLLESRGFKLVKSELNRTGVTIKEINS</sequence>
<comment type="cofactor">
    <cofactor evidence="11">
        <name>Mg(2+)</name>
        <dbReference type="ChEBI" id="CHEBI:18420"/>
    </cofactor>
</comment>
<dbReference type="PANTHER" id="PTHR43290">
    <property type="entry name" value="MEVALONATE KINASE"/>
    <property type="match status" value="1"/>
</dbReference>
<dbReference type="eggNOG" id="arCOG01028">
    <property type="taxonomic scope" value="Archaea"/>
</dbReference>
<dbReference type="InterPro" id="IPR013750">
    <property type="entry name" value="GHMP_kinase_C_dom"/>
</dbReference>
<dbReference type="RefSeq" id="WP_013737231.1">
    <property type="nucleotide sequence ID" value="NC_015435.1"/>
</dbReference>
<dbReference type="UniPathway" id="UPA00057">
    <property type="reaction ID" value="UER00098"/>
</dbReference>
<feature type="active site" description="Proton acceptor" evidence="11">
    <location>
        <position position="151"/>
    </location>
</feature>
<dbReference type="SUPFAM" id="SSF54211">
    <property type="entry name" value="Ribosomal protein S5 domain 2-like"/>
    <property type="match status" value="1"/>
</dbReference>
<accession>F4G143</accession>
<dbReference type="InterPro" id="IPR006205">
    <property type="entry name" value="Mev_gal_kin"/>
</dbReference>
<dbReference type="InterPro" id="IPR036554">
    <property type="entry name" value="GHMP_kinase_C_sf"/>
</dbReference>
<dbReference type="STRING" id="1006006.Mcup_0628"/>
<keyword evidence="6 11" id="KW-0067">ATP-binding</keyword>
<keyword evidence="15" id="KW-1185">Reference proteome</keyword>
<dbReference type="GO" id="GO:0005524">
    <property type="term" value="F:ATP binding"/>
    <property type="evidence" value="ECO:0007669"/>
    <property type="project" value="UniProtKB-UniRule"/>
</dbReference>
<dbReference type="InterPro" id="IPR014721">
    <property type="entry name" value="Ribsml_uS5_D2-typ_fold_subgr"/>
</dbReference>
<dbReference type="KEGG" id="mcn:Mcup_0628"/>